<dbReference type="PANTHER" id="PTHR31917">
    <property type="entry name" value="AGENET DOMAIN-CONTAINING PROTEIN-RELATED"/>
    <property type="match status" value="1"/>
</dbReference>
<dbReference type="ExpressionAtlas" id="F4KEA3">
    <property type="expression patterns" value="baseline and differential"/>
</dbReference>
<keyword evidence="2" id="KW-0341">Growth regulation</keyword>
<feature type="coiled-coil region" evidence="3">
    <location>
        <begin position="519"/>
        <end position="551"/>
    </location>
</feature>
<dbReference type="ProteomicsDB" id="219944"/>
<accession>F4KEA3</accession>
<evidence type="ECO:0000256" key="2">
    <source>
        <dbReference type="ARBA" id="ARBA00022604"/>
    </source>
</evidence>
<protein>
    <recommendedName>
        <fullName evidence="5">Agenet domain-containing protein</fullName>
    </recommendedName>
</protein>
<dbReference type="SMART" id="SM00743">
    <property type="entry name" value="Agenet"/>
    <property type="match status" value="3"/>
</dbReference>
<gene>
    <name evidence="7 9" type="primary">DUF8</name>
    <name evidence="7" type="synonym">ATDUF8</name>
    <name evidence="7" type="synonym">MRO11.19</name>
    <name evidence="7" type="synonym">MRO11_19</name>
    <name evidence="6 7" type="ordered locus">At5g23770</name>
</gene>
<evidence type="ECO:0000313" key="8">
    <source>
        <dbReference type="Proteomes" id="UP000006548"/>
    </source>
</evidence>
<dbReference type="KEGG" id="ath:AT5G23770"/>
<evidence type="ECO:0000256" key="3">
    <source>
        <dbReference type="SAM" id="Coils"/>
    </source>
</evidence>
<reference evidence="8" key="2">
    <citation type="journal article" date="2017" name="Plant J.">
        <title>Araport11: a complete reannotation of the Arabidopsis thaliana reference genome.</title>
        <authorList>
            <person name="Cheng C.Y."/>
            <person name="Krishnakumar V."/>
            <person name="Chan A.P."/>
            <person name="Thibaud-Nissen F."/>
            <person name="Schobel S."/>
            <person name="Town C.D."/>
        </authorList>
    </citation>
    <scope>GENOME REANNOTATION</scope>
    <source>
        <strain evidence="8">cv. Columbia</strain>
    </source>
</reference>
<feature type="compositionally biased region" description="Polar residues" evidence="4">
    <location>
        <begin position="306"/>
        <end position="322"/>
    </location>
</feature>
<dbReference type="EMBL" id="CP002688">
    <property type="protein sequence ID" value="AED93211.1"/>
    <property type="molecule type" value="Genomic_DNA"/>
</dbReference>
<dbReference type="PANTHER" id="PTHR31917:SF50">
    <property type="entry name" value="DUF724 DOMAIN-CONTAINING PROTEIN 1-RELATED"/>
    <property type="match status" value="1"/>
</dbReference>
<dbReference type="HOGENOM" id="CLU_007138_1_0_1"/>
<dbReference type="InterPro" id="IPR014002">
    <property type="entry name" value="Agenet_dom_plant"/>
</dbReference>
<dbReference type="OMA" id="ADHKDEW"/>
<dbReference type="Proteomes" id="UP000006548">
    <property type="component" value="Chromosome 5"/>
</dbReference>
<evidence type="ECO:0000313" key="7">
    <source>
        <dbReference type="EMBL" id="AED93211.1"/>
    </source>
</evidence>
<keyword evidence="1" id="KW-0813">Transport</keyword>
<keyword evidence="8" id="KW-1185">Reference proteome</keyword>
<evidence type="ECO:0000259" key="5">
    <source>
        <dbReference type="SMART" id="SM00743"/>
    </source>
</evidence>
<evidence type="ECO:0000256" key="4">
    <source>
        <dbReference type="SAM" id="MobiDB-lite"/>
    </source>
</evidence>
<organism evidence="7 8">
    <name type="scientific">Arabidopsis thaliana</name>
    <name type="common">Mouse-ear cress</name>
    <dbReference type="NCBI Taxonomy" id="3702"/>
    <lineage>
        <taxon>Eukaryota</taxon>
        <taxon>Viridiplantae</taxon>
        <taxon>Streptophyta</taxon>
        <taxon>Embryophyta</taxon>
        <taxon>Tracheophyta</taxon>
        <taxon>Spermatophyta</taxon>
        <taxon>Magnoliopsida</taxon>
        <taxon>eudicotyledons</taxon>
        <taxon>Gunneridae</taxon>
        <taxon>Pentapetalae</taxon>
        <taxon>rosids</taxon>
        <taxon>malvids</taxon>
        <taxon>Brassicales</taxon>
        <taxon>Brassicaceae</taxon>
        <taxon>Camelineae</taxon>
        <taxon>Arabidopsis</taxon>
    </lineage>
</organism>
<feature type="domain" description="Agenet" evidence="5">
    <location>
        <begin position="229"/>
        <end position="292"/>
    </location>
</feature>
<dbReference type="CDD" id="cd20405">
    <property type="entry name" value="Tudor_Agenet_AtDUF_rpt1_3"/>
    <property type="match status" value="1"/>
</dbReference>
<evidence type="ECO:0000256" key="1">
    <source>
        <dbReference type="ARBA" id="ARBA00022448"/>
    </source>
</evidence>
<dbReference type="SMR" id="F4KEA3"/>
<dbReference type="Pfam" id="PF05266">
    <property type="entry name" value="DUF724"/>
    <property type="match status" value="1"/>
</dbReference>
<evidence type="ECO:0000313" key="9">
    <source>
        <dbReference type="TAIR" id="AT5G23770"/>
    </source>
</evidence>
<evidence type="ECO:0000313" key="6">
    <source>
        <dbReference type="Araport" id="AT5G23770"/>
    </source>
</evidence>
<dbReference type="TAIR" id="AT5G23770">
    <property type="gene designation" value="DUF8"/>
</dbReference>
<proteinExistence type="predicted"/>
<feature type="compositionally biased region" description="Polar residues" evidence="4">
    <location>
        <begin position="356"/>
        <end position="370"/>
    </location>
</feature>
<feature type="domain" description="Agenet" evidence="5">
    <location>
        <begin position="76"/>
        <end position="132"/>
    </location>
</feature>
<dbReference type="AlphaFoldDB" id="F4KEA3"/>
<feature type="region of interest" description="Disordered" evidence="4">
    <location>
        <begin position="306"/>
        <end position="386"/>
    </location>
</feature>
<reference evidence="7 8" key="1">
    <citation type="journal article" date="2000" name="Nature">
        <title>Sequence and analysis of chromosome 5 of the plant Arabidopsis thaliana.</title>
        <authorList>
            <consortium name="Kazusa DNA Research Institute"/>
            <consortium name="Cold Spring Harbor and Washington University in St Louis Sequencing Consortium"/>
            <consortium name="European Union Arabidopsis Genome Sequencing Consortium"/>
            <person name="Tabata S."/>
            <person name="Kaneko T."/>
            <person name="Nakamura Y."/>
            <person name="Kotani H."/>
            <person name="Kato T."/>
            <person name="Asamizu E."/>
            <person name="Miyajima N."/>
            <person name="Sasamoto S."/>
            <person name="Kimura T."/>
            <person name="Hosouchi T."/>
            <person name="Kawashima K."/>
            <person name="Kohara M."/>
            <person name="Matsumoto M."/>
            <person name="Matsuno A."/>
            <person name="Muraki A."/>
            <person name="Nakayama S."/>
            <person name="Nakazaki N."/>
            <person name="Naruo K."/>
            <person name="Okumura S."/>
            <person name="Shinpo S."/>
            <person name="Takeuchi C."/>
            <person name="Wada T."/>
            <person name="Watanabe A."/>
            <person name="Yamada M."/>
            <person name="Yasuda M."/>
            <person name="Sato S."/>
            <person name="de la Bastide M."/>
            <person name="Huang E."/>
            <person name="Spiegel L."/>
            <person name="Gnoj L."/>
            <person name="O'Shaughnessy A."/>
            <person name="Preston R."/>
            <person name="Habermann K."/>
            <person name="Murray J."/>
            <person name="Johnson D."/>
            <person name="Rohlfing T."/>
            <person name="Nelson J."/>
            <person name="Stoneking T."/>
            <person name="Pepin K."/>
            <person name="Spieth J."/>
            <person name="Sekhon M."/>
            <person name="Armstrong J."/>
            <person name="Becker M."/>
            <person name="Belter E."/>
            <person name="Cordum H."/>
            <person name="Cordes M."/>
            <person name="Courtney L."/>
            <person name="Courtney W."/>
            <person name="Dante M."/>
            <person name="Du H."/>
            <person name="Edwards J."/>
            <person name="Fryman J."/>
            <person name="Haakensen B."/>
            <person name="Lamar E."/>
            <person name="Latreille P."/>
            <person name="Leonard S."/>
            <person name="Meyer R."/>
            <person name="Mulvaney E."/>
            <person name="Ozersky P."/>
            <person name="Riley A."/>
            <person name="Strowmatt C."/>
            <person name="Wagner-McPherson C."/>
            <person name="Wollam A."/>
            <person name="Yoakum M."/>
            <person name="Bell M."/>
            <person name="Dedhia N."/>
            <person name="Parnell L."/>
            <person name="Shah R."/>
            <person name="Rodriguez M."/>
            <person name="See L.H."/>
            <person name="Vil D."/>
            <person name="Baker J."/>
            <person name="Kirchoff K."/>
            <person name="Toth K."/>
            <person name="King L."/>
            <person name="Bahret A."/>
            <person name="Miller B."/>
            <person name="Marra M."/>
            <person name="Martienssen R."/>
            <person name="McCombie W.R."/>
            <person name="Wilson R.K."/>
            <person name="Murphy G."/>
            <person name="Bancroft I."/>
            <person name="Volckaert G."/>
            <person name="Wambutt R."/>
            <person name="Dusterhoft A."/>
            <person name="Stiekema W."/>
            <person name="Pohl T."/>
            <person name="Entian K.D."/>
            <person name="Terryn N."/>
            <person name="Hartley N."/>
            <person name="Bent E."/>
            <person name="Johnson S."/>
            <person name="Langham S.A."/>
            <person name="McCullagh B."/>
            <person name="Robben J."/>
            <person name="Grymonprez B."/>
            <person name="Zimmermann W."/>
            <person name="Ramsperger U."/>
            <person name="Wedler H."/>
            <person name="Balke K."/>
            <person name="Wedler E."/>
            <person name="Peters S."/>
            <person name="van Staveren M."/>
            <person name="Dirkse W."/>
            <person name="Mooijman P."/>
            <person name="Lankhorst R.K."/>
            <person name="Weitzenegger T."/>
            <person name="Bothe G."/>
            <person name="Rose M."/>
            <person name="Hauf J."/>
            <person name="Berneiser S."/>
            <person name="Hempel S."/>
            <person name="Feldpausch M."/>
            <person name="Lamberth S."/>
            <person name="Villarroel R."/>
            <person name="Gielen J."/>
            <person name="Ardiles W."/>
            <person name="Bents O."/>
            <person name="Lemcke K."/>
            <person name="Kolesov G."/>
            <person name="Mayer K."/>
            <person name="Rudd S."/>
            <person name="Schoof H."/>
            <person name="Schueller C."/>
            <person name="Zaccaria P."/>
            <person name="Mewes H.W."/>
            <person name="Bevan M."/>
            <person name="Fransz P."/>
        </authorList>
    </citation>
    <scope>NUCLEOTIDE SEQUENCE [LARGE SCALE GENOMIC DNA]</scope>
    <source>
        <strain evidence="8">cv. Columbia</strain>
    </source>
</reference>
<dbReference type="RefSeq" id="NP_001190372.1">
    <property type="nucleotide sequence ID" value="NM_001203443.1"/>
</dbReference>
<dbReference type="Pfam" id="PF05641">
    <property type="entry name" value="Agenet"/>
    <property type="match status" value="1"/>
</dbReference>
<dbReference type="InterPro" id="IPR008395">
    <property type="entry name" value="Agenet-like_dom"/>
</dbReference>
<name>F4KEA3_ARATH</name>
<dbReference type="Araport" id="AT5G23770"/>
<dbReference type="InterPro" id="IPR007930">
    <property type="entry name" value="DUF724"/>
</dbReference>
<keyword evidence="3" id="KW-0175">Coiled coil</keyword>
<feature type="domain" description="Agenet" evidence="5">
    <location>
        <begin position="157"/>
        <end position="228"/>
    </location>
</feature>
<dbReference type="GeneID" id="832442"/>
<sequence length="578" mass="66330">MVRRAGSERPSMEEGCEFEIYNKKDPRSYHLTFRSRNILEDVWYKAIVEAKPPKSPKSKRSVLCVRLLKDDFSNSIPIKIGSIVEADYKDAWVTGFVVKEIDVGKCLVCFDSIPDVILFERKLLRPHLQWLDDSGYTFWDMVSKHYRKFLRRLAEEPMFSPGTMVEVSSKINEGEVVWVPSMVIKEFKEDDEYKYIVKDKSFSCEGKKARPNKTVDLSSLRPIPVSVDEYQLEENVEVFLDGMGWRHGRVMGSQERAIGTLSQKWYFVRLESTKKQLTFKQSDLRPLKVWEDGVWKVLQTRELSFTQGSGDKTGDSVRNANESDPPLTPPPGIITPPLKQIEAGTQRKALSKKTLPRNQNGSGNDSTLENENSEDNNRKRKREENLGCVASVEQDKPKDTTMVLPFEKKLRIWETLESMEVFKTVPQSPHFSPLLVESREDSREMSAVGMMLTFFGLLDEVKALQHNDPISFFISLTNSFAELEKHGFNVKAPQSRINKLLSLRDRQSKKTEELKDAEKVTAEKESVKAENKRKILELQRLNEEMDKEIAQSKSCAAKIVQQLDDVKLEFLATASAPW</sequence>
<dbReference type="CDD" id="cd20406">
    <property type="entry name" value="Tudor_Agenet_AtDUF_rpt2_4"/>
    <property type="match status" value="1"/>
</dbReference>